<evidence type="ECO:0000313" key="3">
    <source>
        <dbReference type="EMBL" id="GLS44753.1"/>
    </source>
</evidence>
<dbReference type="InterPro" id="IPR039448">
    <property type="entry name" value="Beta_helix"/>
</dbReference>
<dbReference type="Pfam" id="PF13229">
    <property type="entry name" value="Beta_helix"/>
    <property type="match status" value="1"/>
</dbReference>
<dbReference type="InterPro" id="IPR011050">
    <property type="entry name" value="Pectin_lyase_fold/virulence"/>
</dbReference>
<dbReference type="Gene3D" id="2.160.20.10">
    <property type="entry name" value="Single-stranded right-handed beta-helix, Pectin lyase-like"/>
    <property type="match status" value="1"/>
</dbReference>
<feature type="compositionally biased region" description="Low complexity" evidence="1">
    <location>
        <begin position="525"/>
        <end position="563"/>
    </location>
</feature>
<dbReference type="InterPro" id="IPR012334">
    <property type="entry name" value="Pectin_lyas_fold"/>
</dbReference>
<reference evidence="3" key="4">
    <citation type="submission" date="2023-01" db="EMBL/GenBank/DDBJ databases">
        <title>Draft genome sequence of Methylobacterium brachythecii strain NBRC 107710.</title>
        <authorList>
            <person name="Sun Q."/>
            <person name="Mori K."/>
        </authorList>
    </citation>
    <scope>NUCLEOTIDE SEQUENCE</scope>
    <source>
        <strain evidence="3">NBRC 107710</strain>
    </source>
</reference>
<dbReference type="Proteomes" id="UP000517759">
    <property type="component" value="Unassembled WGS sequence"/>
</dbReference>
<feature type="compositionally biased region" description="Low complexity" evidence="1">
    <location>
        <begin position="576"/>
        <end position="595"/>
    </location>
</feature>
<dbReference type="SMART" id="SM00710">
    <property type="entry name" value="PbH1"/>
    <property type="match status" value="6"/>
</dbReference>
<dbReference type="EMBL" id="JACIDN010000004">
    <property type="protein sequence ID" value="MBB3903172.1"/>
    <property type="molecule type" value="Genomic_DNA"/>
</dbReference>
<protein>
    <recommendedName>
        <fullName evidence="2">Right handed beta helix domain-containing protein</fullName>
    </recommendedName>
</protein>
<dbReference type="AlphaFoldDB" id="A0A7W6F764"/>
<reference evidence="3" key="1">
    <citation type="journal article" date="2014" name="Int. J. Syst. Evol. Microbiol.">
        <title>Complete genome of a new Firmicutes species belonging to the dominant human colonic microbiota ('Ruminococcus bicirculans') reveals two chromosomes and a selective capacity to utilize plant glucans.</title>
        <authorList>
            <consortium name="NISC Comparative Sequencing Program"/>
            <person name="Wegmann U."/>
            <person name="Louis P."/>
            <person name="Goesmann A."/>
            <person name="Henrissat B."/>
            <person name="Duncan S.H."/>
            <person name="Flint H.J."/>
        </authorList>
    </citation>
    <scope>NUCLEOTIDE SEQUENCE</scope>
    <source>
        <strain evidence="3">NBRC 107710</strain>
    </source>
</reference>
<dbReference type="SUPFAM" id="SSF51126">
    <property type="entry name" value="Pectin lyase-like"/>
    <property type="match status" value="1"/>
</dbReference>
<organism evidence="4 5">
    <name type="scientific">Methylobacterium brachythecii</name>
    <dbReference type="NCBI Taxonomy" id="1176177"/>
    <lineage>
        <taxon>Bacteria</taxon>
        <taxon>Pseudomonadati</taxon>
        <taxon>Pseudomonadota</taxon>
        <taxon>Alphaproteobacteria</taxon>
        <taxon>Hyphomicrobiales</taxon>
        <taxon>Methylobacteriaceae</taxon>
        <taxon>Methylobacterium</taxon>
    </lineage>
</organism>
<evidence type="ECO:0000259" key="2">
    <source>
        <dbReference type="Pfam" id="PF13229"/>
    </source>
</evidence>
<evidence type="ECO:0000313" key="6">
    <source>
        <dbReference type="Proteomes" id="UP001156881"/>
    </source>
</evidence>
<gene>
    <name evidence="3" type="ORF">GCM10007884_27410</name>
    <name evidence="4" type="ORF">GGR33_002674</name>
</gene>
<sequence length="677" mass="69802">MASQSFGTTSLTKPAGAISVPVGADLQKLVDSSPAGSVFWIEAGEHRMQSVTPKDNDQFLGEQGAVLNGSKLITDFSKDGQNWVASGQTQEGFRQGTDEGAPGAERAGYPETFFIDDKPLTPVDSLAQVAPGKFYFDYAADKIYFQNDPTGHKVEAGVSPFAIGGAAKGVVVQNLVVEKYDVPAQAGAIGYNSSAEGWTIQNNEVRLNYGVGIYSGSNGQVKGNYVHDNGQMGLGASGDNVLIQGNEIAHNGYFSGINRGWEGGGAKFAETNHLTVSDNYSHDNNGYGLWTDINNINTLYDGNTVTNNISGGINHEISYDATIRNNVVTGNGTEGTGWLWNGGIQIQNSQNVDVYGNHVDASAGGNAISLIQQDRGTGSHGPWVTTGNSVHDNVIVDGTPGSGASGSIADYDQSGLAAGGNTFNNNQYYVSDPSGDHFAWTNGFYDWNQYRQVSGQDANSTLSTGNPGAPAIPSSAASTSAPVVSDPDQASTTPAAAHTDPVATTDPSTPVTSHTDPIVVPSTGTVATPVTADPSTTSSPVTAVSSDPETQASGSGESSTGAAVTPTPGASADPVSSTTGASAAAHDGSASGSAHSWASHFFGEHHGSSMLAALQGHGSSGSQPEIGGQFFKNVLQQYHDLASQHGAGHTQLDGNAVGELFDQLHHAKMGDHSSLAM</sequence>
<dbReference type="Proteomes" id="UP001156881">
    <property type="component" value="Unassembled WGS sequence"/>
</dbReference>
<comment type="caution">
    <text evidence="4">The sequence shown here is derived from an EMBL/GenBank/DDBJ whole genome shotgun (WGS) entry which is preliminary data.</text>
</comment>
<proteinExistence type="predicted"/>
<dbReference type="EMBL" id="BSPG01000014">
    <property type="protein sequence ID" value="GLS44753.1"/>
    <property type="molecule type" value="Genomic_DNA"/>
</dbReference>
<keyword evidence="6" id="KW-1185">Reference proteome</keyword>
<reference evidence="6" key="2">
    <citation type="journal article" date="2019" name="Int. J. Syst. Evol. Microbiol.">
        <title>The Global Catalogue of Microorganisms (GCM) 10K type strain sequencing project: providing services to taxonomists for standard genome sequencing and annotation.</title>
        <authorList>
            <consortium name="The Broad Institute Genomics Platform"/>
            <consortium name="The Broad Institute Genome Sequencing Center for Infectious Disease"/>
            <person name="Wu L."/>
            <person name="Ma J."/>
        </authorList>
    </citation>
    <scope>NUCLEOTIDE SEQUENCE [LARGE SCALE GENOMIC DNA]</scope>
    <source>
        <strain evidence="6">NBRC 107710</strain>
    </source>
</reference>
<feature type="compositionally biased region" description="Polar residues" evidence="1">
    <location>
        <begin position="456"/>
        <end position="466"/>
    </location>
</feature>
<feature type="region of interest" description="Disordered" evidence="1">
    <location>
        <begin position="88"/>
        <end position="107"/>
    </location>
</feature>
<feature type="compositionally biased region" description="Polar residues" evidence="1">
    <location>
        <begin position="505"/>
        <end position="515"/>
    </location>
</feature>
<feature type="region of interest" description="Disordered" evidence="1">
    <location>
        <begin position="456"/>
        <end position="595"/>
    </location>
</feature>
<feature type="domain" description="Right handed beta helix" evidence="2">
    <location>
        <begin position="191"/>
        <end position="335"/>
    </location>
</feature>
<reference evidence="4 5" key="3">
    <citation type="submission" date="2020-08" db="EMBL/GenBank/DDBJ databases">
        <title>Genomic Encyclopedia of Type Strains, Phase IV (KMG-IV): sequencing the most valuable type-strain genomes for metagenomic binning, comparative biology and taxonomic classification.</title>
        <authorList>
            <person name="Goeker M."/>
        </authorList>
    </citation>
    <scope>NUCLEOTIDE SEQUENCE [LARGE SCALE GENOMIC DNA]</scope>
    <source>
        <strain evidence="4 5">DSM 24105</strain>
    </source>
</reference>
<name>A0A7W6F764_9HYPH</name>
<dbReference type="RefSeq" id="WP_183505840.1">
    <property type="nucleotide sequence ID" value="NZ_BSPG01000014.1"/>
</dbReference>
<feature type="compositionally biased region" description="Low complexity" evidence="1">
    <location>
        <begin position="467"/>
        <end position="487"/>
    </location>
</feature>
<evidence type="ECO:0000313" key="4">
    <source>
        <dbReference type="EMBL" id="MBB3903172.1"/>
    </source>
</evidence>
<accession>A0A7W6F764</accession>
<dbReference type="InterPro" id="IPR006626">
    <property type="entry name" value="PbH1"/>
</dbReference>
<evidence type="ECO:0000256" key="1">
    <source>
        <dbReference type="SAM" id="MobiDB-lite"/>
    </source>
</evidence>
<evidence type="ECO:0000313" key="5">
    <source>
        <dbReference type="Proteomes" id="UP000517759"/>
    </source>
</evidence>